<dbReference type="GO" id="GO:0016829">
    <property type="term" value="F:lyase activity"/>
    <property type="evidence" value="ECO:0007669"/>
    <property type="project" value="UniProtKB-KW"/>
</dbReference>
<organism evidence="7 8">
    <name type="scientific">Streptomyces litchfieldiae</name>
    <dbReference type="NCBI Taxonomy" id="3075543"/>
    <lineage>
        <taxon>Bacteria</taxon>
        <taxon>Bacillati</taxon>
        <taxon>Actinomycetota</taxon>
        <taxon>Actinomycetes</taxon>
        <taxon>Kitasatosporales</taxon>
        <taxon>Streptomycetaceae</taxon>
        <taxon>Streptomyces</taxon>
    </lineage>
</organism>
<evidence type="ECO:0000256" key="5">
    <source>
        <dbReference type="SAM" id="SignalP"/>
    </source>
</evidence>
<keyword evidence="8" id="KW-1185">Reference proteome</keyword>
<feature type="compositionally biased region" description="Low complexity" evidence="3">
    <location>
        <begin position="418"/>
        <end position="438"/>
    </location>
</feature>
<evidence type="ECO:0000256" key="4">
    <source>
        <dbReference type="SAM" id="Phobius"/>
    </source>
</evidence>
<feature type="signal peptide" evidence="5">
    <location>
        <begin position="1"/>
        <end position="33"/>
    </location>
</feature>
<dbReference type="InterPro" id="IPR008397">
    <property type="entry name" value="Alginate_lyase_dom"/>
</dbReference>
<keyword evidence="2 7" id="KW-0456">Lyase</keyword>
<evidence type="ECO:0000256" key="3">
    <source>
        <dbReference type="SAM" id="MobiDB-lite"/>
    </source>
</evidence>
<dbReference type="Proteomes" id="UP001183246">
    <property type="component" value="Unassembled WGS sequence"/>
</dbReference>
<dbReference type="PROSITE" id="PS51318">
    <property type="entry name" value="TAT"/>
    <property type="match status" value="1"/>
</dbReference>
<feature type="region of interest" description="Disordered" evidence="3">
    <location>
        <begin position="390"/>
        <end position="470"/>
    </location>
</feature>
<reference evidence="8" key="1">
    <citation type="submission" date="2023-07" db="EMBL/GenBank/DDBJ databases">
        <title>30 novel species of actinomycetes from the DSMZ collection.</title>
        <authorList>
            <person name="Nouioui I."/>
        </authorList>
    </citation>
    <scope>NUCLEOTIDE SEQUENCE [LARGE SCALE GENOMIC DNA]</scope>
    <source>
        <strain evidence="8">DSM 44938</strain>
    </source>
</reference>
<protein>
    <submittedName>
        <fullName evidence="7">Alginate lyase family protein</fullName>
    </submittedName>
</protein>
<dbReference type="Gene3D" id="1.50.10.100">
    <property type="entry name" value="Chondroitin AC/alginate lyase"/>
    <property type="match status" value="1"/>
</dbReference>
<comment type="caution">
    <text evidence="7">The sequence shown here is derived from an EMBL/GenBank/DDBJ whole genome shotgun (WGS) entry which is preliminary data.</text>
</comment>
<evidence type="ECO:0000256" key="1">
    <source>
        <dbReference type="ARBA" id="ARBA00022729"/>
    </source>
</evidence>
<gene>
    <name evidence="7" type="ORF">RM590_02770</name>
</gene>
<evidence type="ECO:0000259" key="6">
    <source>
        <dbReference type="Pfam" id="PF05426"/>
    </source>
</evidence>
<dbReference type="Pfam" id="PF05426">
    <property type="entry name" value="Alginate_lyase"/>
    <property type="match status" value="1"/>
</dbReference>
<keyword evidence="1 5" id="KW-0732">Signal</keyword>
<proteinExistence type="predicted"/>
<dbReference type="EMBL" id="JAVREL010000001">
    <property type="protein sequence ID" value="MDT0341569.1"/>
    <property type="molecule type" value="Genomic_DNA"/>
</dbReference>
<name>A0ABU2MJ13_9ACTN</name>
<keyword evidence="4" id="KW-0812">Transmembrane</keyword>
<sequence length="500" mass="53612">MRHLTPTPQRPVSRRSLFRLTGAAGLGASAVLAAGPTAQARPRVRPAAPAGRTYAHPGLLHTRADLDRMAEKVAAGEQPWTAGWEKLISGRYAQADYQARATARVLRGGEGQNAVLLFQDAHAAYQNALRWHIGGDRAHGDTARDILNAWSGTLRELGGNADRFLMAGSQGWQLAAAGELIRDYGGFELDRFSTMLTDIFYPMNDHFLREHNGAVDTNYRNNWDAVNMASVLAIGAFTEDDAMVDQAVDYFKNGSGNGNIHRAVNFLHEDGTLGQWEESGRDQEHTMGGLGAMAVVCEMAWNLGEDLYGYDDNRFMKGAEYVARYNLGHDVPYTEYSRQMGQDGRWYTESALGAGGRGNTRPIWALIHNHYAFRRGLDVPNITAYKDKIAPEDGGGHRGPNSGGFDHLGFGTLTSTQDPADAPAAPAESATPAPGEPSTEAGPEAGGNGARPQGGSADLADTGSDSDTLAWGAGAGIAALTGGLLLLRRRGRQPAGDQRI</sequence>
<dbReference type="SUPFAM" id="SSF48230">
    <property type="entry name" value="Chondroitin AC/alginate lyase"/>
    <property type="match status" value="1"/>
</dbReference>
<keyword evidence="4" id="KW-0472">Membrane</keyword>
<evidence type="ECO:0000256" key="2">
    <source>
        <dbReference type="ARBA" id="ARBA00023239"/>
    </source>
</evidence>
<feature type="domain" description="Alginate lyase" evidence="6">
    <location>
        <begin position="117"/>
        <end position="326"/>
    </location>
</feature>
<dbReference type="InterPro" id="IPR008929">
    <property type="entry name" value="Chondroitin_lyas"/>
</dbReference>
<feature type="chain" id="PRO_5045763852" evidence="5">
    <location>
        <begin position="34"/>
        <end position="500"/>
    </location>
</feature>
<accession>A0ABU2MJ13</accession>
<evidence type="ECO:0000313" key="8">
    <source>
        <dbReference type="Proteomes" id="UP001183246"/>
    </source>
</evidence>
<dbReference type="RefSeq" id="WP_311702692.1">
    <property type="nucleotide sequence ID" value="NZ_JAVREL010000001.1"/>
</dbReference>
<evidence type="ECO:0000313" key="7">
    <source>
        <dbReference type="EMBL" id="MDT0341569.1"/>
    </source>
</evidence>
<dbReference type="InterPro" id="IPR006311">
    <property type="entry name" value="TAT_signal"/>
</dbReference>
<feature type="transmembrane region" description="Helical" evidence="4">
    <location>
        <begin position="469"/>
        <end position="487"/>
    </location>
</feature>
<keyword evidence="4" id="KW-1133">Transmembrane helix</keyword>